<name>A0A6C0K9P5_9ZZZZ</name>
<dbReference type="AlphaFoldDB" id="A0A6C0K9P5"/>
<evidence type="ECO:0000313" key="2">
    <source>
        <dbReference type="EMBL" id="QHU12874.1"/>
    </source>
</evidence>
<protein>
    <submittedName>
        <fullName evidence="2">Uncharacterized protein</fullName>
    </submittedName>
</protein>
<feature type="compositionally biased region" description="Pro residues" evidence="1">
    <location>
        <begin position="252"/>
        <end position="266"/>
    </location>
</feature>
<reference evidence="2" key="1">
    <citation type="journal article" date="2020" name="Nature">
        <title>Giant virus diversity and host interactions through global metagenomics.</title>
        <authorList>
            <person name="Schulz F."/>
            <person name="Roux S."/>
            <person name="Paez-Espino D."/>
            <person name="Jungbluth S."/>
            <person name="Walsh D.A."/>
            <person name="Denef V.J."/>
            <person name="McMahon K.D."/>
            <person name="Konstantinidis K.T."/>
            <person name="Eloe-Fadrosh E.A."/>
            <person name="Kyrpides N.C."/>
            <person name="Woyke T."/>
        </authorList>
    </citation>
    <scope>NUCLEOTIDE SEQUENCE</scope>
    <source>
        <strain evidence="2">GVMAG-S-1101172-89</strain>
    </source>
</reference>
<evidence type="ECO:0000256" key="1">
    <source>
        <dbReference type="SAM" id="MobiDB-lite"/>
    </source>
</evidence>
<accession>A0A6C0K9P5</accession>
<feature type="compositionally biased region" description="Low complexity" evidence="1">
    <location>
        <begin position="267"/>
        <end position="276"/>
    </location>
</feature>
<sequence>MTDNMKKMRRAAPATPPSWVGKWFPWTAEKIGNTSVCGCCTFDDAVTPDRVWQCCHSVSDWWQLYPDSVVPWSRRRNYAHPDWECLGNCKFHPLLAIESICWARLNELDDEEEAADFAALPAEVRHGRLAEEEALRAAAAKEEELRHATMRREIYAEDVKQRTRRGLTRNEVPKTLVAPCKWVIGEFKGDECWAWEYTDPKTGKRVCPHTCNRLHPGQAGWHNEWFSNRNWKPATSTLQPVNARFSGGRSTPAPPPLPLRAPPRPAPAARSRWALPESEDSEGLDAW</sequence>
<dbReference type="EMBL" id="MN740810">
    <property type="protein sequence ID" value="QHU12874.1"/>
    <property type="molecule type" value="Genomic_DNA"/>
</dbReference>
<organism evidence="2">
    <name type="scientific">viral metagenome</name>
    <dbReference type="NCBI Taxonomy" id="1070528"/>
    <lineage>
        <taxon>unclassified sequences</taxon>
        <taxon>metagenomes</taxon>
        <taxon>organismal metagenomes</taxon>
    </lineage>
</organism>
<proteinExistence type="predicted"/>
<feature type="region of interest" description="Disordered" evidence="1">
    <location>
        <begin position="241"/>
        <end position="287"/>
    </location>
</feature>
<feature type="compositionally biased region" description="Acidic residues" evidence="1">
    <location>
        <begin position="277"/>
        <end position="287"/>
    </location>
</feature>